<sequence length="170" mass="17839">MHVQIVVESLFGTTRAVAEAVADGLLARGCDVDVDPPDPSTPLRPGELLVVLGPTHAFGMTRPATREDAVRQGATAPPSDGIREWPDRLPDAGPDAPATVCADTRVSRWVPGSAAHAAARVLGRRGYRSAGAPRSFLVRGNGPLRPGELERAREWGAALLPATTRADGAR</sequence>
<dbReference type="InterPro" id="IPR029039">
    <property type="entry name" value="Flavoprotein-like_sf"/>
</dbReference>
<evidence type="ECO:0000313" key="3">
    <source>
        <dbReference type="Proteomes" id="UP001367513"/>
    </source>
</evidence>
<dbReference type="SUPFAM" id="SSF52218">
    <property type="entry name" value="Flavoproteins"/>
    <property type="match status" value="1"/>
</dbReference>
<accession>A0ABU9ALX8</accession>
<reference evidence="2 3" key="1">
    <citation type="submission" date="2024-03" db="EMBL/GenBank/DDBJ databases">
        <title>Draft genome sequence of Pseudonocardia carboxydivorans JCM 14827.</title>
        <authorList>
            <person name="Duangmal K."/>
        </authorList>
    </citation>
    <scope>NUCLEOTIDE SEQUENCE [LARGE SCALE GENOMIC DNA]</scope>
    <source>
        <strain evidence="2 3">JCM 14827</strain>
    </source>
</reference>
<evidence type="ECO:0000313" key="2">
    <source>
        <dbReference type="EMBL" id="MEK6467435.1"/>
    </source>
</evidence>
<proteinExistence type="predicted"/>
<dbReference type="Gene3D" id="3.40.50.360">
    <property type="match status" value="1"/>
</dbReference>
<gene>
    <name evidence="2" type="ORF">WG925_27175</name>
</gene>
<dbReference type="Proteomes" id="UP001367513">
    <property type="component" value="Unassembled WGS sequence"/>
</dbReference>
<feature type="compositionally biased region" description="Basic and acidic residues" evidence="1">
    <location>
        <begin position="81"/>
        <end position="90"/>
    </location>
</feature>
<evidence type="ECO:0000256" key="1">
    <source>
        <dbReference type="SAM" id="MobiDB-lite"/>
    </source>
</evidence>
<dbReference type="EMBL" id="JBBPIX010000028">
    <property type="protein sequence ID" value="MEK6467435.1"/>
    <property type="molecule type" value="Genomic_DNA"/>
</dbReference>
<organism evidence="2 3">
    <name type="scientific">Pseudonocardia alni subsp. carboxydivorans</name>
    <dbReference type="NCBI Taxonomy" id="415010"/>
    <lineage>
        <taxon>Bacteria</taxon>
        <taxon>Bacillati</taxon>
        <taxon>Actinomycetota</taxon>
        <taxon>Actinomycetes</taxon>
        <taxon>Pseudonocardiales</taxon>
        <taxon>Pseudonocardiaceae</taxon>
        <taxon>Pseudonocardia</taxon>
    </lineage>
</organism>
<protein>
    <submittedName>
        <fullName evidence="2">Flavodoxin</fullName>
    </submittedName>
</protein>
<keyword evidence="3" id="KW-1185">Reference proteome</keyword>
<name>A0ABU9ALX8_PSEA5</name>
<dbReference type="RefSeq" id="WP_346104429.1">
    <property type="nucleotide sequence ID" value="NZ_BAAAOD010000035.1"/>
</dbReference>
<feature type="region of interest" description="Disordered" evidence="1">
    <location>
        <begin position="63"/>
        <end position="97"/>
    </location>
</feature>
<comment type="caution">
    <text evidence="2">The sequence shown here is derived from an EMBL/GenBank/DDBJ whole genome shotgun (WGS) entry which is preliminary data.</text>
</comment>